<dbReference type="Pfam" id="PF00550">
    <property type="entry name" value="PP-binding"/>
    <property type="match status" value="1"/>
</dbReference>
<dbReference type="EMBL" id="CAJVCE010000051">
    <property type="protein sequence ID" value="CAG7658914.1"/>
    <property type="molecule type" value="Genomic_DNA"/>
</dbReference>
<comment type="caution">
    <text evidence="2">The sequence shown here is derived from an EMBL/GenBank/DDBJ whole genome shotgun (WGS) entry which is preliminary data.</text>
</comment>
<reference evidence="2 3" key="1">
    <citation type="submission" date="2021-06" db="EMBL/GenBank/DDBJ databases">
        <authorList>
            <person name="Criscuolo A."/>
        </authorList>
    </citation>
    <scope>NUCLEOTIDE SEQUENCE [LARGE SCALE GENOMIC DNA]</scope>
    <source>
        <strain evidence="3">CIP 111802</strain>
    </source>
</reference>
<gene>
    <name evidence="2" type="ORF">PAECIP111802_07212</name>
</gene>
<dbReference type="Proteomes" id="UP000730618">
    <property type="component" value="Unassembled WGS sequence"/>
</dbReference>
<keyword evidence="3" id="KW-1185">Reference proteome</keyword>
<dbReference type="RefSeq" id="WP_218103332.1">
    <property type="nucleotide sequence ID" value="NZ_CAJVCE010000051.1"/>
</dbReference>
<dbReference type="InterPro" id="IPR009081">
    <property type="entry name" value="PP-bd_ACP"/>
</dbReference>
<dbReference type="PROSITE" id="PS50075">
    <property type="entry name" value="CARRIER"/>
    <property type="match status" value="1"/>
</dbReference>
<feature type="domain" description="Carrier" evidence="1">
    <location>
        <begin position="1"/>
        <end position="79"/>
    </location>
</feature>
<sequence length="82" mass="9457">MIREVQHKVLENINRVLHLRESSILIGDDLRIIGLDSIKTVVLIVELEESFDITFDDDELLFENFNVPDKIINLIIKKVGAK</sequence>
<accession>A0ABN7TWV2</accession>
<proteinExistence type="predicted"/>
<organism evidence="2 3">
    <name type="scientific">Paenibacillus allorhizosphaerae</name>
    <dbReference type="NCBI Taxonomy" id="2849866"/>
    <lineage>
        <taxon>Bacteria</taxon>
        <taxon>Bacillati</taxon>
        <taxon>Bacillota</taxon>
        <taxon>Bacilli</taxon>
        <taxon>Bacillales</taxon>
        <taxon>Paenibacillaceae</taxon>
        <taxon>Paenibacillus</taxon>
    </lineage>
</organism>
<evidence type="ECO:0000259" key="1">
    <source>
        <dbReference type="PROSITE" id="PS50075"/>
    </source>
</evidence>
<evidence type="ECO:0000313" key="3">
    <source>
        <dbReference type="Proteomes" id="UP000730618"/>
    </source>
</evidence>
<protein>
    <recommendedName>
        <fullName evidence="1">Carrier domain-containing protein</fullName>
    </recommendedName>
</protein>
<evidence type="ECO:0000313" key="2">
    <source>
        <dbReference type="EMBL" id="CAG7658914.1"/>
    </source>
</evidence>
<name>A0ABN7TWV2_9BACL</name>